<evidence type="ECO:0000256" key="1">
    <source>
        <dbReference type="SAM" id="MobiDB-lite"/>
    </source>
</evidence>
<protein>
    <submittedName>
        <fullName evidence="2">Uncharacterized protein</fullName>
    </submittedName>
</protein>
<dbReference type="RefSeq" id="WP_194076042.1">
    <property type="nucleotide sequence ID" value="NZ_CP061839.1"/>
</dbReference>
<dbReference type="EMBL" id="CP061839">
    <property type="protein sequence ID" value="QOW60540.1"/>
    <property type="molecule type" value="Genomic_DNA"/>
</dbReference>
<evidence type="ECO:0000313" key="3">
    <source>
        <dbReference type="Proteomes" id="UP000593915"/>
    </source>
</evidence>
<accession>A0A7S6WNT5</accession>
<organism evidence="2 3">
    <name type="scientific">Treponema pedis</name>
    <dbReference type="NCBI Taxonomy" id="409322"/>
    <lineage>
        <taxon>Bacteria</taxon>
        <taxon>Pseudomonadati</taxon>
        <taxon>Spirochaetota</taxon>
        <taxon>Spirochaetia</taxon>
        <taxon>Spirochaetales</taxon>
        <taxon>Treponemataceae</taxon>
        <taxon>Treponema</taxon>
    </lineage>
</organism>
<reference evidence="2 3" key="1">
    <citation type="submission" date="2020-09" db="EMBL/GenBank/DDBJ databases">
        <title>Characterization of Treponema spp. from bovine digital dermatitis in Korea.</title>
        <authorList>
            <person name="Espiritu H.M."/>
            <person name="Cho Y.I."/>
            <person name="Mamuad L."/>
        </authorList>
    </citation>
    <scope>NUCLEOTIDE SEQUENCE [LARGE SCALE GENOMIC DNA]</scope>
    <source>
        <strain evidence="2 3">KS1</strain>
    </source>
</reference>
<name>A0A7S6WNT5_9SPIR</name>
<feature type="region of interest" description="Disordered" evidence="1">
    <location>
        <begin position="38"/>
        <end position="67"/>
    </location>
</feature>
<evidence type="ECO:0000313" key="2">
    <source>
        <dbReference type="EMBL" id="QOW60540.1"/>
    </source>
</evidence>
<dbReference type="AlphaFoldDB" id="A0A7S6WNT5"/>
<sequence>MKREKLFVLSLLIFTAAYICFSCQPALGASWYKRSLSQGTENGTQPPIDDGDEEEPQQPENPSGYTEVKPFEYFNENHLYPASKFDEWVLYMTDITSTNIASYKFEPVTPWTNNGSGEYEYIGRDGKGKVIGEGQQNKTWDLKYYMYKTRKDRWAKSNHFDPNLDSEEAEKQKRFYFYRFTGKAAAGTNLDNSTFCVDTYSKFLFFYSEPATKKVIFGNTIPSDWRDYEAESSGTHTKRDKKFYEYDPVGFVREDGSVVIYNWFKAKIVDSNYSPSMKERYKYVAKAGKSGEKGRAGHSPYKYEKLKIYGSEEDDNSSNPIVWLRAKSFKNSTMAGLKWTTWLFKWSSAPADPLFSYSLKGELSYTQNETPVNKTIEFVQKNNGSNSGSAKDFHAIKTGVEIFFDSSKFFQQEIPADSKGQKLSFDMQIVKSNRKGAAGSENTLSEPFFLYEFSNPIDITYDKDTKTWKCPAVTDKEIISDGPDQPVVKMSYPAFELKRGQMKDFVITLNSAKKETHSGWDMASEGEIEVIYTIGFN</sequence>
<gene>
    <name evidence="2" type="ORF">IFE08_12155</name>
</gene>
<dbReference type="Proteomes" id="UP000593915">
    <property type="component" value="Chromosome"/>
</dbReference>
<proteinExistence type="predicted"/>